<protein>
    <submittedName>
        <fullName evidence="1">Uncharacterized protein</fullName>
    </submittedName>
</protein>
<evidence type="ECO:0000313" key="1">
    <source>
        <dbReference type="EMBL" id="GAH11422.1"/>
    </source>
</evidence>
<sequence>QLTGAGYTFYETEGTAALGEPIEKGFLIEGIDEFEARRIGNNYKQDSVLVPRGLLYTDKTYNPSSLMELSMSGTEESYYTVVQIGENKYKFAIPVNVGESLSIPKEEYLATKLGFIALLRKNYNLASVAADKDVSILSSTYHSTG</sequence>
<reference evidence="1" key="1">
    <citation type="journal article" date="2014" name="Front. Microbiol.">
        <title>High frequency of phylogenetically diverse reductive dehalogenase-homologous genes in deep subseafloor sedimentary metagenomes.</title>
        <authorList>
            <person name="Kawai M."/>
            <person name="Futagami T."/>
            <person name="Toyoda A."/>
            <person name="Takaki Y."/>
            <person name="Nishi S."/>
            <person name="Hori S."/>
            <person name="Arai W."/>
            <person name="Tsubouchi T."/>
            <person name="Morono Y."/>
            <person name="Uchiyama I."/>
            <person name="Ito T."/>
            <person name="Fujiyama A."/>
            <person name="Inagaki F."/>
            <person name="Takami H."/>
        </authorList>
    </citation>
    <scope>NUCLEOTIDE SEQUENCE</scope>
    <source>
        <strain evidence="1">Expedition CK06-06</strain>
    </source>
</reference>
<name>X1CUE3_9ZZZZ</name>
<gene>
    <name evidence="1" type="ORF">S01H4_63080</name>
</gene>
<comment type="caution">
    <text evidence="1">The sequence shown here is derived from an EMBL/GenBank/DDBJ whole genome shotgun (WGS) entry which is preliminary data.</text>
</comment>
<dbReference type="AlphaFoldDB" id="X1CUE3"/>
<dbReference type="EMBL" id="BART01037828">
    <property type="protein sequence ID" value="GAH11422.1"/>
    <property type="molecule type" value="Genomic_DNA"/>
</dbReference>
<feature type="non-terminal residue" evidence="1">
    <location>
        <position position="1"/>
    </location>
</feature>
<accession>X1CUE3</accession>
<proteinExistence type="predicted"/>
<organism evidence="1">
    <name type="scientific">marine sediment metagenome</name>
    <dbReference type="NCBI Taxonomy" id="412755"/>
    <lineage>
        <taxon>unclassified sequences</taxon>
        <taxon>metagenomes</taxon>
        <taxon>ecological metagenomes</taxon>
    </lineage>
</organism>
<feature type="non-terminal residue" evidence="1">
    <location>
        <position position="145"/>
    </location>
</feature>